<gene>
    <name evidence="1" type="ORF">RFI_32493</name>
</gene>
<proteinExistence type="predicted"/>
<dbReference type="AlphaFoldDB" id="X6LTF7"/>
<evidence type="ECO:0000313" key="2">
    <source>
        <dbReference type="Proteomes" id="UP000023152"/>
    </source>
</evidence>
<comment type="caution">
    <text evidence="1">The sequence shown here is derived from an EMBL/GenBank/DDBJ whole genome shotgun (WGS) entry which is preliminary data.</text>
</comment>
<name>X6LTF7_RETFI</name>
<dbReference type="EMBL" id="ASPP01028783">
    <property type="protein sequence ID" value="ETO04904.1"/>
    <property type="molecule type" value="Genomic_DNA"/>
</dbReference>
<accession>X6LTF7</accession>
<dbReference type="Proteomes" id="UP000023152">
    <property type="component" value="Unassembled WGS sequence"/>
</dbReference>
<sequence>MVTVNLKNKKIKLCYPKKLKKIENDIIDNKILNKKNINIVNLVDTNTIVLLSKKKKVQKSDYVDNRSSHELEDDVEYLKLQLKIVSESEQTWKNLAENLKIEIQEDKKTHKKELEYIKKSFEDKMKKLNKK</sequence>
<organism evidence="1 2">
    <name type="scientific">Reticulomyxa filosa</name>
    <dbReference type="NCBI Taxonomy" id="46433"/>
    <lineage>
        <taxon>Eukaryota</taxon>
        <taxon>Sar</taxon>
        <taxon>Rhizaria</taxon>
        <taxon>Retaria</taxon>
        <taxon>Foraminifera</taxon>
        <taxon>Monothalamids</taxon>
        <taxon>Reticulomyxidae</taxon>
        <taxon>Reticulomyxa</taxon>
    </lineage>
</organism>
<reference evidence="1 2" key="1">
    <citation type="journal article" date="2013" name="Curr. Biol.">
        <title>The Genome of the Foraminiferan Reticulomyxa filosa.</title>
        <authorList>
            <person name="Glockner G."/>
            <person name="Hulsmann N."/>
            <person name="Schleicher M."/>
            <person name="Noegel A.A."/>
            <person name="Eichinger L."/>
            <person name="Gallinger C."/>
            <person name="Pawlowski J."/>
            <person name="Sierra R."/>
            <person name="Euteneuer U."/>
            <person name="Pillet L."/>
            <person name="Moustafa A."/>
            <person name="Platzer M."/>
            <person name="Groth M."/>
            <person name="Szafranski K."/>
            <person name="Schliwa M."/>
        </authorList>
    </citation>
    <scope>NUCLEOTIDE SEQUENCE [LARGE SCALE GENOMIC DNA]</scope>
</reference>
<keyword evidence="2" id="KW-1185">Reference proteome</keyword>
<evidence type="ECO:0000313" key="1">
    <source>
        <dbReference type="EMBL" id="ETO04904.1"/>
    </source>
</evidence>
<protein>
    <submittedName>
        <fullName evidence="1">Uncharacterized protein</fullName>
    </submittedName>
</protein>